<organism evidence="2 3">
    <name type="scientific">Stagnimonas aquatica</name>
    <dbReference type="NCBI Taxonomy" id="2689987"/>
    <lineage>
        <taxon>Bacteria</taxon>
        <taxon>Pseudomonadati</taxon>
        <taxon>Pseudomonadota</taxon>
        <taxon>Gammaproteobacteria</taxon>
        <taxon>Nevskiales</taxon>
        <taxon>Nevskiaceae</taxon>
        <taxon>Stagnimonas</taxon>
    </lineage>
</organism>
<evidence type="ECO:0000259" key="1">
    <source>
        <dbReference type="Pfam" id="PF12697"/>
    </source>
</evidence>
<evidence type="ECO:0000313" key="2">
    <source>
        <dbReference type="EMBL" id="ROH89006.1"/>
    </source>
</evidence>
<dbReference type="RefSeq" id="WP_123212028.1">
    <property type="nucleotide sequence ID" value="NZ_RJVO01000005.1"/>
</dbReference>
<sequence length="267" mass="29268">MGYPLVLIHGMWCTAEHLAKVDELLSARGYDCHRLTLPAHTPGPQQAEQVAALSIRDYVRATCEFVRAQNFSQPPVLLGHSMGGLIAQLAAPELNAAALVLLTPAAPAGINSLVPEVLPVGLPIFSRWGFWKKPHRLSPEGLRRYATNGLHFSYQDKLVNSLVHESGRAISEIVFWWADGGKATRVPAGAVRCPVYVVSAGADKLTPASVVRKVAARYPGATHRHWPGRSHWVIDDLDTEDMVHEIDGWLRPILRRATRAPGKVARV</sequence>
<gene>
    <name evidence="2" type="ORF">ED208_11360</name>
</gene>
<comment type="caution">
    <text evidence="2">The sequence shown here is derived from an EMBL/GenBank/DDBJ whole genome shotgun (WGS) entry which is preliminary data.</text>
</comment>
<name>A0A3N0V861_9GAMM</name>
<feature type="domain" description="AB hydrolase-1" evidence="1">
    <location>
        <begin position="5"/>
        <end position="236"/>
    </location>
</feature>
<dbReference type="AlphaFoldDB" id="A0A3N0V861"/>
<dbReference type="SUPFAM" id="SSF53474">
    <property type="entry name" value="alpha/beta-Hydrolases"/>
    <property type="match status" value="1"/>
</dbReference>
<dbReference type="InterPro" id="IPR050228">
    <property type="entry name" value="Carboxylesterase_BioH"/>
</dbReference>
<dbReference type="Proteomes" id="UP000282106">
    <property type="component" value="Unassembled WGS sequence"/>
</dbReference>
<reference evidence="2 3" key="1">
    <citation type="submission" date="2018-10" db="EMBL/GenBank/DDBJ databases">
        <authorList>
            <person name="Chen W.-M."/>
        </authorList>
    </citation>
    <scope>NUCLEOTIDE SEQUENCE [LARGE SCALE GENOMIC DNA]</scope>
    <source>
        <strain evidence="2 3">THS-13</strain>
    </source>
</reference>
<evidence type="ECO:0000313" key="3">
    <source>
        <dbReference type="Proteomes" id="UP000282106"/>
    </source>
</evidence>
<dbReference type="InterPro" id="IPR000073">
    <property type="entry name" value="AB_hydrolase_1"/>
</dbReference>
<dbReference type="EMBL" id="RJVO01000005">
    <property type="protein sequence ID" value="ROH89006.1"/>
    <property type="molecule type" value="Genomic_DNA"/>
</dbReference>
<dbReference type="InParanoid" id="A0A3N0V861"/>
<dbReference type="PANTHER" id="PTHR43194:SF2">
    <property type="entry name" value="PEROXISOMAL MEMBRANE PROTEIN LPX1"/>
    <property type="match status" value="1"/>
</dbReference>
<dbReference type="Gene3D" id="3.40.50.1820">
    <property type="entry name" value="alpha/beta hydrolase"/>
    <property type="match status" value="1"/>
</dbReference>
<protein>
    <submittedName>
        <fullName evidence="2">Alpha/beta hydrolase</fullName>
    </submittedName>
</protein>
<dbReference type="Pfam" id="PF12697">
    <property type="entry name" value="Abhydrolase_6"/>
    <property type="match status" value="1"/>
</dbReference>
<accession>A0A3N0V861</accession>
<keyword evidence="3" id="KW-1185">Reference proteome</keyword>
<proteinExistence type="predicted"/>
<dbReference type="GO" id="GO:0016787">
    <property type="term" value="F:hydrolase activity"/>
    <property type="evidence" value="ECO:0007669"/>
    <property type="project" value="UniProtKB-KW"/>
</dbReference>
<dbReference type="InterPro" id="IPR029058">
    <property type="entry name" value="AB_hydrolase_fold"/>
</dbReference>
<keyword evidence="2" id="KW-0378">Hydrolase</keyword>
<dbReference type="PANTHER" id="PTHR43194">
    <property type="entry name" value="HYDROLASE ALPHA/BETA FOLD FAMILY"/>
    <property type="match status" value="1"/>
</dbReference>